<keyword evidence="4" id="KW-1185">Reference proteome</keyword>
<dbReference type="EMBL" id="CAUJNA010000677">
    <property type="protein sequence ID" value="CAJ1380029.1"/>
    <property type="molecule type" value="Genomic_DNA"/>
</dbReference>
<evidence type="ECO:0000256" key="1">
    <source>
        <dbReference type="SAM" id="MobiDB-lite"/>
    </source>
</evidence>
<keyword evidence="2" id="KW-1133">Transmembrane helix</keyword>
<feature type="transmembrane region" description="Helical" evidence="2">
    <location>
        <begin position="28"/>
        <end position="61"/>
    </location>
</feature>
<evidence type="ECO:0000256" key="2">
    <source>
        <dbReference type="SAM" id="Phobius"/>
    </source>
</evidence>
<keyword evidence="2" id="KW-0472">Membrane</keyword>
<reference evidence="3" key="1">
    <citation type="submission" date="2023-08" db="EMBL/GenBank/DDBJ databases">
        <authorList>
            <person name="Chen Y."/>
            <person name="Shah S."/>
            <person name="Dougan E. K."/>
            <person name="Thang M."/>
            <person name="Chan C."/>
        </authorList>
    </citation>
    <scope>NUCLEOTIDE SEQUENCE</scope>
</reference>
<keyword evidence="2" id="KW-0812">Transmembrane</keyword>
<evidence type="ECO:0000313" key="4">
    <source>
        <dbReference type="Proteomes" id="UP001178507"/>
    </source>
</evidence>
<protein>
    <submittedName>
        <fullName evidence="3">Uncharacterized protein</fullName>
    </submittedName>
</protein>
<name>A0AA36I5G4_9DINO</name>
<feature type="region of interest" description="Disordered" evidence="1">
    <location>
        <begin position="521"/>
        <end position="548"/>
    </location>
</feature>
<dbReference type="Proteomes" id="UP001178507">
    <property type="component" value="Unassembled WGS sequence"/>
</dbReference>
<organism evidence="3 4">
    <name type="scientific">Effrenium voratum</name>
    <dbReference type="NCBI Taxonomy" id="2562239"/>
    <lineage>
        <taxon>Eukaryota</taxon>
        <taxon>Sar</taxon>
        <taxon>Alveolata</taxon>
        <taxon>Dinophyceae</taxon>
        <taxon>Suessiales</taxon>
        <taxon>Symbiodiniaceae</taxon>
        <taxon>Effrenium</taxon>
    </lineage>
</organism>
<sequence length="548" mass="61025">MNFGADLPDDIAPSEDLLRLRPYFKLSVYGLALVAMCELACGMYSAALIDIATLVPGFLVLSQDVGQLVRNLVPVSLLASLNLLWQVMMLCGLLSKPPGPAYFFKSECLVPGEEHGEPINLCSFSTLVGHLALCSSVVLQMLCARYTWRMAKSMRFVGFHPGGASFWVDGARAWTSSPGCWKSKRPDLDGRGRPEGKKAELRADLSWALFPSSLHLQYKGGGGVREILQMLKRSEGFQVLGVSYFGNEHVTSPMDCNVYKPLWEELFQEIRRKCDRAVFFMGGYSLRYGYGRVYDDNLGTIRAWIAAAGLAVRTDFEKVRDWPLGDALHFAASVKEEVVRYWRDLLLTAPPIQGATPSVQKPPPPPSATTSLVPAATSRRWGRRAPAKPETRVVYQEEQVWDPIMNEYFTVLLEVPEIVPPHPEDIVEEVAEGFAEGKFGDILLKLEAVKHSIGSEGLTPMGQFILHRELCLTCVAKESPAPNAAEEAFARYMQLVTQRMPCLIQQARHLLKQRQVLVDQPCSRPRPAASGEDQNGPAEFQPSRRWAR</sequence>
<proteinExistence type="predicted"/>
<feature type="compositionally biased region" description="Low complexity" evidence="1">
    <location>
        <begin position="368"/>
        <end position="378"/>
    </location>
</feature>
<gene>
    <name evidence="3" type="ORF">EVOR1521_LOCUS8091</name>
</gene>
<feature type="transmembrane region" description="Helical" evidence="2">
    <location>
        <begin position="73"/>
        <end position="95"/>
    </location>
</feature>
<comment type="caution">
    <text evidence="3">The sequence shown here is derived from an EMBL/GenBank/DDBJ whole genome shotgun (WGS) entry which is preliminary data.</text>
</comment>
<dbReference type="AlphaFoldDB" id="A0AA36I5G4"/>
<feature type="region of interest" description="Disordered" evidence="1">
    <location>
        <begin position="353"/>
        <end position="381"/>
    </location>
</feature>
<evidence type="ECO:0000313" key="3">
    <source>
        <dbReference type="EMBL" id="CAJ1380029.1"/>
    </source>
</evidence>
<accession>A0AA36I5G4</accession>